<evidence type="ECO:0000259" key="6">
    <source>
        <dbReference type="PROSITE" id="PS51007"/>
    </source>
</evidence>
<evidence type="ECO:0000256" key="4">
    <source>
        <dbReference type="PROSITE-ProRule" id="PRU00433"/>
    </source>
</evidence>
<keyword evidence="2 4" id="KW-0479">Metal-binding</keyword>
<evidence type="ECO:0000256" key="1">
    <source>
        <dbReference type="ARBA" id="ARBA00022617"/>
    </source>
</evidence>
<dbReference type="PROSITE" id="PS51007">
    <property type="entry name" value="CYTC"/>
    <property type="match status" value="1"/>
</dbReference>
<organism evidence="7 8">
    <name type="scientific">Candidatus Muproteobacteria bacterium RBG_16_62_13</name>
    <dbReference type="NCBI Taxonomy" id="1817756"/>
    <lineage>
        <taxon>Bacteria</taxon>
        <taxon>Pseudomonadati</taxon>
        <taxon>Pseudomonadota</taxon>
        <taxon>Candidatus Muproteobacteria</taxon>
    </lineage>
</organism>
<keyword evidence="3 4" id="KW-0408">Iron</keyword>
<accession>A0A1F6T1D3</accession>
<sequence length="106" mass="11420">MRSIPLWTIALMAMSAAAGEVPPARQAALRHLLFQDCGSCHGLTLQGGLGPALTPAALNGKSPAMLSEVILNGRPGTPMPPWKTFMSKDEAQWMVKELLNGVRRER</sequence>
<gene>
    <name evidence="7" type="ORF">A2140_05800</name>
</gene>
<dbReference type="STRING" id="1817756.A2140_05800"/>
<feature type="domain" description="Cytochrome c" evidence="6">
    <location>
        <begin position="14"/>
        <end position="102"/>
    </location>
</feature>
<dbReference type="GO" id="GO:0020037">
    <property type="term" value="F:heme binding"/>
    <property type="evidence" value="ECO:0007669"/>
    <property type="project" value="InterPro"/>
</dbReference>
<dbReference type="Proteomes" id="UP000178379">
    <property type="component" value="Unassembled WGS sequence"/>
</dbReference>
<dbReference type="InterPro" id="IPR009056">
    <property type="entry name" value="Cyt_c-like_dom"/>
</dbReference>
<evidence type="ECO:0000313" key="7">
    <source>
        <dbReference type="EMBL" id="OGI38963.1"/>
    </source>
</evidence>
<name>A0A1F6T1D3_9PROT</name>
<dbReference type="InterPro" id="IPR036909">
    <property type="entry name" value="Cyt_c-like_dom_sf"/>
</dbReference>
<evidence type="ECO:0000313" key="8">
    <source>
        <dbReference type="Proteomes" id="UP000178379"/>
    </source>
</evidence>
<reference evidence="7 8" key="1">
    <citation type="journal article" date="2016" name="Nat. Commun.">
        <title>Thousands of microbial genomes shed light on interconnected biogeochemical processes in an aquifer system.</title>
        <authorList>
            <person name="Anantharaman K."/>
            <person name="Brown C.T."/>
            <person name="Hug L.A."/>
            <person name="Sharon I."/>
            <person name="Castelle C.J."/>
            <person name="Probst A.J."/>
            <person name="Thomas B.C."/>
            <person name="Singh A."/>
            <person name="Wilkins M.J."/>
            <person name="Karaoz U."/>
            <person name="Brodie E.L."/>
            <person name="Williams K.H."/>
            <person name="Hubbard S.S."/>
            <person name="Banfield J.F."/>
        </authorList>
    </citation>
    <scope>NUCLEOTIDE SEQUENCE [LARGE SCALE GENOMIC DNA]</scope>
</reference>
<dbReference type="GO" id="GO:0009055">
    <property type="term" value="F:electron transfer activity"/>
    <property type="evidence" value="ECO:0007669"/>
    <property type="project" value="InterPro"/>
</dbReference>
<dbReference type="GO" id="GO:0046872">
    <property type="term" value="F:metal ion binding"/>
    <property type="evidence" value="ECO:0007669"/>
    <property type="project" value="UniProtKB-KW"/>
</dbReference>
<dbReference type="Gene3D" id="1.10.760.10">
    <property type="entry name" value="Cytochrome c-like domain"/>
    <property type="match status" value="1"/>
</dbReference>
<proteinExistence type="predicted"/>
<keyword evidence="1 4" id="KW-0349">Heme</keyword>
<evidence type="ECO:0000256" key="3">
    <source>
        <dbReference type="ARBA" id="ARBA00023004"/>
    </source>
</evidence>
<keyword evidence="5" id="KW-0732">Signal</keyword>
<dbReference type="Pfam" id="PF13442">
    <property type="entry name" value="Cytochrome_CBB3"/>
    <property type="match status" value="1"/>
</dbReference>
<evidence type="ECO:0000256" key="2">
    <source>
        <dbReference type="ARBA" id="ARBA00022723"/>
    </source>
</evidence>
<dbReference type="AlphaFoldDB" id="A0A1F6T1D3"/>
<protein>
    <recommendedName>
        <fullName evidence="6">Cytochrome c domain-containing protein</fullName>
    </recommendedName>
</protein>
<feature type="signal peptide" evidence="5">
    <location>
        <begin position="1"/>
        <end position="18"/>
    </location>
</feature>
<dbReference type="SUPFAM" id="SSF46626">
    <property type="entry name" value="Cytochrome c"/>
    <property type="match status" value="1"/>
</dbReference>
<dbReference type="EMBL" id="MFSQ01000106">
    <property type="protein sequence ID" value="OGI38963.1"/>
    <property type="molecule type" value="Genomic_DNA"/>
</dbReference>
<evidence type="ECO:0000256" key="5">
    <source>
        <dbReference type="SAM" id="SignalP"/>
    </source>
</evidence>
<feature type="chain" id="PRO_5009526529" description="Cytochrome c domain-containing protein" evidence="5">
    <location>
        <begin position="19"/>
        <end position="106"/>
    </location>
</feature>
<comment type="caution">
    <text evidence="7">The sequence shown here is derived from an EMBL/GenBank/DDBJ whole genome shotgun (WGS) entry which is preliminary data.</text>
</comment>